<organism evidence="1 2">
    <name type="scientific">Cochliobolus heterostrophus (strain C4 / ATCC 48331 / race T)</name>
    <name type="common">Southern corn leaf blight fungus</name>
    <name type="synonym">Bipolaris maydis</name>
    <dbReference type="NCBI Taxonomy" id="665024"/>
    <lineage>
        <taxon>Eukaryota</taxon>
        <taxon>Fungi</taxon>
        <taxon>Dikarya</taxon>
        <taxon>Ascomycota</taxon>
        <taxon>Pezizomycotina</taxon>
        <taxon>Dothideomycetes</taxon>
        <taxon>Pleosporomycetidae</taxon>
        <taxon>Pleosporales</taxon>
        <taxon>Pleosporineae</taxon>
        <taxon>Pleosporaceae</taxon>
        <taxon>Bipolaris</taxon>
    </lineage>
</organism>
<evidence type="ECO:0000313" key="2">
    <source>
        <dbReference type="Proteomes" id="UP000012338"/>
    </source>
</evidence>
<name>N4WQI9_COCH4</name>
<dbReference type="HOGENOM" id="CLU_2928870_0_0_1"/>
<protein>
    <recommendedName>
        <fullName evidence="3">Transposase IS30-like HTH domain-containing protein</fullName>
    </recommendedName>
</protein>
<dbReference type="Proteomes" id="UP000012338">
    <property type="component" value="Unassembled WGS sequence"/>
</dbReference>
<reference evidence="1 2" key="1">
    <citation type="journal article" date="2012" name="PLoS Pathog.">
        <title>Diverse lifestyles and strategies of plant pathogenesis encoded in the genomes of eighteen Dothideomycetes fungi.</title>
        <authorList>
            <person name="Ohm R.A."/>
            <person name="Feau N."/>
            <person name="Henrissat B."/>
            <person name="Schoch C.L."/>
            <person name="Horwitz B.A."/>
            <person name="Barry K.W."/>
            <person name="Condon B.J."/>
            <person name="Copeland A.C."/>
            <person name="Dhillon B."/>
            <person name="Glaser F."/>
            <person name="Hesse C.N."/>
            <person name="Kosti I."/>
            <person name="LaButti K."/>
            <person name="Lindquist E.A."/>
            <person name="Lucas S."/>
            <person name="Salamov A.A."/>
            <person name="Bradshaw R.E."/>
            <person name="Ciuffetti L."/>
            <person name="Hamelin R.C."/>
            <person name="Kema G.H.J."/>
            <person name="Lawrence C."/>
            <person name="Scott J.A."/>
            <person name="Spatafora J.W."/>
            <person name="Turgeon B.G."/>
            <person name="de Wit P.J.G.M."/>
            <person name="Zhong S."/>
            <person name="Goodwin S.B."/>
            <person name="Grigoriev I.V."/>
        </authorList>
    </citation>
    <scope>NUCLEOTIDE SEQUENCE [LARGE SCALE GENOMIC DNA]</scope>
    <source>
        <strain evidence="2">C4 / ATCC 48331 / race T</strain>
    </source>
</reference>
<dbReference type="AlphaFoldDB" id="N4WQI9"/>
<dbReference type="EMBL" id="KB733467">
    <property type="protein sequence ID" value="ENI01675.1"/>
    <property type="molecule type" value="Genomic_DNA"/>
</dbReference>
<dbReference type="OrthoDB" id="2385703at2759"/>
<keyword evidence="2" id="KW-1185">Reference proteome</keyword>
<gene>
    <name evidence="1" type="ORF">COCC4DRAFT_147387</name>
</gene>
<evidence type="ECO:0000313" key="1">
    <source>
        <dbReference type="EMBL" id="ENI01675.1"/>
    </source>
</evidence>
<sequence>MTMYQRDITIRMLQGGATLSEVATKFGRAPSTIHRLLYVKFSTTTTTCDRPRSGRPSILLALQKKIKY</sequence>
<accession>N4WQI9</accession>
<evidence type="ECO:0008006" key="3">
    <source>
        <dbReference type="Google" id="ProtNLM"/>
    </source>
</evidence>
<reference evidence="2" key="2">
    <citation type="journal article" date="2013" name="PLoS Genet.">
        <title>Comparative genome structure, secondary metabolite, and effector coding capacity across Cochliobolus pathogens.</title>
        <authorList>
            <person name="Condon B.J."/>
            <person name="Leng Y."/>
            <person name="Wu D."/>
            <person name="Bushley K.E."/>
            <person name="Ohm R.A."/>
            <person name="Otillar R."/>
            <person name="Martin J."/>
            <person name="Schackwitz W."/>
            <person name="Grimwood J."/>
            <person name="MohdZainudin N."/>
            <person name="Xue C."/>
            <person name="Wang R."/>
            <person name="Manning V.A."/>
            <person name="Dhillon B."/>
            <person name="Tu Z.J."/>
            <person name="Steffenson B.J."/>
            <person name="Salamov A."/>
            <person name="Sun H."/>
            <person name="Lowry S."/>
            <person name="LaButti K."/>
            <person name="Han J."/>
            <person name="Copeland A."/>
            <person name="Lindquist E."/>
            <person name="Barry K."/>
            <person name="Schmutz J."/>
            <person name="Baker S.E."/>
            <person name="Ciuffetti L.M."/>
            <person name="Grigoriev I.V."/>
            <person name="Zhong S."/>
            <person name="Turgeon B.G."/>
        </authorList>
    </citation>
    <scope>NUCLEOTIDE SEQUENCE [LARGE SCALE GENOMIC DNA]</scope>
    <source>
        <strain evidence="2">C4 / ATCC 48331 / race T</strain>
    </source>
</reference>
<proteinExistence type="predicted"/>